<feature type="region of interest" description="Disordered" evidence="3">
    <location>
        <begin position="155"/>
        <end position="177"/>
    </location>
</feature>
<evidence type="ECO:0000313" key="5">
    <source>
        <dbReference type="Proteomes" id="UP000823790"/>
    </source>
</evidence>
<keyword evidence="2" id="KW-0560">Oxidoreductase</keyword>
<dbReference type="Pfam" id="PF00106">
    <property type="entry name" value="adh_short"/>
    <property type="match status" value="1"/>
</dbReference>
<evidence type="ECO:0000256" key="1">
    <source>
        <dbReference type="ARBA" id="ARBA00006484"/>
    </source>
</evidence>
<dbReference type="PANTHER" id="PTHR44196">
    <property type="entry name" value="DEHYDROGENASE/REDUCTASE SDR FAMILY MEMBER 7B"/>
    <property type="match status" value="1"/>
</dbReference>
<evidence type="ECO:0000256" key="2">
    <source>
        <dbReference type="ARBA" id="ARBA00023002"/>
    </source>
</evidence>
<evidence type="ECO:0000313" key="4">
    <source>
        <dbReference type="EMBL" id="MBP1475899.1"/>
    </source>
</evidence>
<gene>
    <name evidence="4" type="ORF">J7I44_16495</name>
</gene>
<reference evidence="4 5" key="1">
    <citation type="submission" date="2021-04" db="EMBL/GenBank/DDBJ databases">
        <authorList>
            <person name="Huq M.A."/>
        </authorList>
    </citation>
    <scope>NUCLEOTIDE SEQUENCE [LARGE SCALE GENOMIC DNA]</scope>
    <source>
        <strain evidence="4 5">MAH-13</strain>
    </source>
</reference>
<evidence type="ECO:0000256" key="3">
    <source>
        <dbReference type="SAM" id="MobiDB-lite"/>
    </source>
</evidence>
<comment type="caution">
    <text evidence="4">The sequence shown here is derived from an EMBL/GenBank/DDBJ whole genome shotgun (WGS) entry which is preliminary data.</text>
</comment>
<dbReference type="Proteomes" id="UP000823790">
    <property type="component" value="Unassembled WGS sequence"/>
</dbReference>
<keyword evidence="5" id="KW-1185">Reference proteome</keyword>
<organism evidence="4 5">
    <name type="scientific">Frateuria flava</name>
    <dbReference type="NCBI Taxonomy" id="2821489"/>
    <lineage>
        <taxon>Bacteria</taxon>
        <taxon>Pseudomonadati</taxon>
        <taxon>Pseudomonadota</taxon>
        <taxon>Gammaproteobacteria</taxon>
        <taxon>Lysobacterales</taxon>
        <taxon>Rhodanobacteraceae</taxon>
        <taxon>Frateuria</taxon>
    </lineage>
</organism>
<sequence length="177" mass="19419">MYSASKHAVKGFTDALRVEVEQLDEAPVSITLIQPTAVNTPYPQHARNYMAQEPKLPSPMIDPHRVAEAILEAATEGGRDVTVGAMAKLDTTVSKLLPSLGDKSPRRFSKRRRRAAVMSPSAQWPSWTPQYPSCCHPWATRCRPCRPIASSATCRPERRKEPCSTPGAGQVYGSAPH</sequence>
<dbReference type="InterPro" id="IPR036291">
    <property type="entry name" value="NAD(P)-bd_dom_sf"/>
</dbReference>
<dbReference type="PANTHER" id="PTHR44196:SF1">
    <property type="entry name" value="DEHYDROGENASE_REDUCTASE SDR FAMILY MEMBER 7B"/>
    <property type="match status" value="1"/>
</dbReference>
<dbReference type="EMBL" id="JAGJRS010000034">
    <property type="protein sequence ID" value="MBP1475899.1"/>
    <property type="molecule type" value="Genomic_DNA"/>
</dbReference>
<dbReference type="InterPro" id="IPR002347">
    <property type="entry name" value="SDR_fam"/>
</dbReference>
<name>A0ABS4DS54_9GAMM</name>
<dbReference type="Gene3D" id="3.40.50.720">
    <property type="entry name" value="NAD(P)-binding Rossmann-like Domain"/>
    <property type="match status" value="1"/>
</dbReference>
<comment type="similarity">
    <text evidence="1">Belongs to the short-chain dehydrogenases/reductases (SDR) family.</text>
</comment>
<dbReference type="SUPFAM" id="SSF51735">
    <property type="entry name" value="NAD(P)-binding Rossmann-fold domains"/>
    <property type="match status" value="1"/>
</dbReference>
<proteinExistence type="inferred from homology"/>
<accession>A0ABS4DS54</accession>
<protein>
    <submittedName>
        <fullName evidence="4">SDR family NAD(P)-dependent oxidoreductase</fullName>
    </submittedName>
</protein>